<dbReference type="OrthoDB" id="4722315at2"/>
<keyword evidence="1" id="KW-1133">Transmembrane helix</keyword>
<sequence>MLINSWLLFVVFACATFRLTRLIVYDKITSFLRAPFIEELQITEPDGTVSTYTKAKGRGLQKWIGELLSCYWCTGVWISAFLLLLYYWIPRIAEPFIYILAIAGVAAIIETILSRFIEE</sequence>
<feature type="transmembrane region" description="Helical" evidence="1">
    <location>
        <begin position="68"/>
        <end position="89"/>
    </location>
</feature>
<dbReference type="Proteomes" id="UP000027822">
    <property type="component" value="Unassembled WGS sequence"/>
</dbReference>
<keyword evidence="1" id="KW-0812">Transmembrane</keyword>
<dbReference type="STRING" id="574376.BAMA_17565"/>
<evidence type="ECO:0000313" key="3">
    <source>
        <dbReference type="Proteomes" id="UP000027822"/>
    </source>
</evidence>
<reference evidence="2 3" key="1">
    <citation type="submission" date="2014-06" db="EMBL/GenBank/DDBJ databases">
        <title>Draft genome sequence of Bacillus manliponensis JCM 15802 (MCCC 1A00708).</title>
        <authorList>
            <person name="Lai Q."/>
            <person name="Liu Y."/>
            <person name="Shao Z."/>
        </authorList>
    </citation>
    <scope>NUCLEOTIDE SEQUENCE [LARGE SCALE GENOMIC DNA]</scope>
    <source>
        <strain evidence="2 3">JCM 15802</strain>
    </source>
</reference>
<gene>
    <name evidence="2" type="ORF">BAMA_17565</name>
</gene>
<dbReference type="eggNOG" id="ENOG5032RXN">
    <property type="taxonomic scope" value="Bacteria"/>
</dbReference>
<feature type="transmembrane region" description="Helical" evidence="1">
    <location>
        <begin position="6"/>
        <end position="24"/>
    </location>
</feature>
<dbReference type="EMBL" id="JOTN01000004">
    <property type="protein sequence ID" value="KEK20248.1"/>
    <property type="molecule type" value="Genomic_DNA"/>
</dbReference>
<dbReference type="InterPro" id="IPR010773">
    <property type="entry name" value="Mycophage_PG1_Gp7"/>
</dbReference>
<dbReference type="RefSeq" id="WP_034637860.1">
    <property type="nucleotide sequence ID" value="NZ_CBCSJC010000003.1"/>
</dbReference>
<protein>
    <submittedName>
        <fullName evidence="2">Membrane protein</fullName>
    </submittedName>
</protein>
<comment type="caution">
    <text evidence="2">The sequence shown here is derived from an EMBL/GenBank/DDBJ whole genome shotgun (WGS) entry which is preliminary data.</text>
</comment>
<keyword evidence="3" id="KW-1185">Reference proteome</keyword>
<evidence type="ECO:0000313" key="2">
    <source>
        <dbReference type="EMBL" id="KEK20248.1"/>
    </source>
</evidence>
<organism evidence="2 3">
    <name type="scientific">Bacillus manliponensis</name>
    <dbReference type="NCBI Taxonomy" id="574376"/>
    <lineage>
        <taxon>Bacteria</taxon>
        <taxon>Bacillati</taxon>
        <taxon>Bacillota</taxon>
        <taxon>Bacilli</taxon>
        <taxon>Bacillales</taxon>
        <taxon>Bacillaceae</taxon>
        <taxon>Bacillus</taxon>
        <taxon>Bacillus cereus group</taxon>
    </lineage>
</organism>
<keyword evidence="1" id="KW-0472">Membrane</keyword>
<feature type="transmembrane region" description="Helical" evidence="1">
    <location>
        <begin position="95"/>
        <end position="113"/>
    </location>
</feature>
<accession>A0A073KD49</accession>
<dbReference type="AlphaFoldDB" id="A0A073KD49"/>
<dbReference type="Pfam" id="PF07098">
    <property type="entry name" value="DUF1360"/>
    <property type="match status" value="1"/>
</dbReference>
<evidence type="ECO:0000256" key="1">
    <source>
        <dbReference type="SAM" id="Phobius"/>
    </source>
</evidence>
<proteinExistence type="predicted"/>
<name>A0A073KD49_9BACI</name>